<dbReference type="RefSeq" id="WP_136373236.1">
    <property type="nucleotide sequence ID" value="NZ_SSOB01000052.1"/>
</dbReference>
<comment type="caution">
    <text evidence="8">The sequence shown here is derived from an EMBL/GenBank/DDBJ whole genome shotgun (WGS) entry which is preliminary data.</text>
</comment>
<dbReference type="PANTHER" id="PTHR43649">
    <property type="entry name" value="ARABINOSE-BINDING PROTEIN-RELATED"/>
    <property type="match status" value="1"/>
</dbReference>
<evidence type="ECO:0000256" key="1">
    <source>
        <dbReference type="ARBA" id="ARBA00022475"/>
    </source>
</evidence>
<keyword evidence="5" id="KW-0449">Lipoprotein</keyword>
<feature type="signal peptide" evidence="7">
    <location>
        <begin position="1"/>
        <end position="22"/>
    </location>
</feature>
<evidence type="ECO:0000313" key="8">
    <source>
        <dbReference type="EMBL" id="THF73624.1"/>
    </source>
</evidence>
<organism evidence="8 9">
    <name type="scientific">Cohnella fermenti</name>
    <dbReference type="NCBI Taxonomy" id="2565925"/>
    <lineage>
        <taxon>Bacteria</taxon>
        <taxon>Bacillati</taxon>
        <taxon>Bacillota</taxon>
        <taxon>Bacilli</taxon>
        <taxon>Bacillales</taxon>
        <taxon>Paenibacillaceae</taxon>
        <taxon>Cohnella</taxon>
    </lineage>
</organism>
<keyword evidence="2 7" id="KW-0732">Signal</keyword>
<accession>A0A4S4BGP5</accession>
<keyword evidence="1" id="KW-1003">Cell membrane</keyword>
<dbReference type="Pfam" id="PF01547">
    <property type="entry name" value="SBP_bac_1"/>
    <property type="match status" value="1"/>
</dbReference>
<gene>
    <name evidence="8" type="ORF">E6C55_28500</name>
</gene>
<feature type="region of interest" description="Disordered" evidence="6">
    <location>
        <begin position="28"/>
        <end position="52"/>
    </location>
</feature>
<dbReference type="Proteomes" id="UP000310636">
    <property type="component" value="Unassembled WGS sequence"/>
</dbReference>
<dbReference type="OrthoDB" id="2513152at2"/>
<proteinExistence type="predicted"/>
<dbReference type="Gene3D" id="3.40.190.10">
    <property type="entry name" value="Periplasmic binding protein-like II"/>
    <property type="match status" value="2"/>
</dbReference>
<keyword evidence="3" id="KW-0472">Membrane</keyword>
<reference evidence="8 9" key="1">
    <citation type="submission" date="2019-04" db="EMBL/GenBank/DDBJ databases">
        <title>Cohnella sp. nov. isolated from preserved vegetables.</title>
        <authorList>
            <person name="Lin S.-Y."/>
            <person name="Hung M.-H."/>
            <person name="Young C.-C."/>
        </authorList>
    </citation>
    <scope>NUCLEOTIDE SEQUENCE [LARGE SCALE GENOMIC DNA]</scope>
    <source>
        <strain evidence="8 9">CC-MHH1044</strain>
    </source>
</reference>
<dbReference type="InterPro" id="IPR050490">
    <property type="entry name" value="Bact_solute-bd_prot1"/>
</dbReference>
<dbReference type="AlphaFoldDB" id="A0A4S4BGP5"/>
<feature type="compositionally biased region" description="Low complexity" evidence="6">
    <location>
        <begin position="32"/>
        <end position="52"/>
    </location>
</feature>
<dbReference type="SUPFAM" id="SSF53850">
    <property type="entry name" value="Periplasmic binding protein-like II"/>
    <property type="match status" value="1"/>
</dbReference>
<dbReference type="PANTHER" id="PTHR43649:SF33">
    <property type="entry name" value="POLYGALACTURONAN_RHAMNOGALACTURONAN-BINDING PROTEIN YTCQ"/>
    <property type="match status" value="1"/>
</dbReference>
<evidence type="ECO:0000256" key="4">
    <source>
        <dbReference type="ARBA" id="ARBA00023139"/>
    </source>
</evidence>
<sequence>MKSQKKHLLVLASLALMGTTLAGCGGNKDESANSSSTGSTSTAGSSASTTASAPTDIKAMTILFGDPPATSNNKALEDIEKRANVKLNITFVPSEAYSDKLSVAVSAGDSYDLLLMDGGKNDKFLNLVKMGAFHDLTPYIENTTNLKLIDDLVWNNVKIEDKVYGIPRPRGLYGGGDASFIIRKDWLDDYGLELPTTLDELTNVLQVFKEKDPAGGGKTVPLTLYASEGGSAPGPFSGTAPIRFALGMPFDWEVQDGQAIRDVETPEEQTYLDWLRDAWSQGLIDKDSPVLKNQQQSRNKLLAGVAGVFAGNVSDLNEANIEQLRQTDPDAELAVIDLLEGPNGDKGVGVQNGYYGLWAIPSSVPEEKVQKIIDFLDFSASEENIAFSKAGVTGIHSSEFKDGVAVQTEEQKAQYDLDKPSAFVLENRSDPYVYASSKVPAILEVQKKSLDVISEFGIVNPFLTYNSETAAKNPDSFSKMSAVMTQYVLGEADWAAVQKEIDAWANGVGIKIKQELLDQYNVDHP</sequence>
<evidence type="ECO:0000256" key="6">
    <source>
        <dbReference type="SAM" id="MobiDB-lite"/>
    </source>
</evidence>
<dbReference type="InterPro" id="IPR006059">
    <property type="entry name" value="SBP"/>
</dbReference>
<dbReference type="EMBL" id="SSOB01000052">
    <property type="protein sequence ID" value="THF73624.1"/>
    <property type="molecule type" value="Genomic_DNA"/>
</dbReference>
<keyword evidence="4" id="KW-0564">Palmitate</keyword>
<evidence type="ECO:0000256" key="5">
    <source>
        <dbReference type="ARBA" id="ARBA00023288"/>
    </source>
</evidence>
<keyword evidence="9" id="KW-1185">Reference proteome</keyword>
<name>A0A4S4BGP5_9BACL</name>
<evidence type="ECO:0000313" key="9">
    <source>
        <dbReference type="Proteomes" id="UP000310636"/>
    </source>
</evidence>
<dbReference type="PROSITE" id="PS51257">
    <property type="entry name" value="PROKAR_LIPOPROTEIN"/>
    <property type="match status" value="1"/>
</dbReference>
<feature type="chain" id="PRO_5038459422" evidence="7">
    <location>
        <begin position="23"/>
        <end position="525"/>
    </location>
</feature>
<evidence type="ECO:0000256" key="3">
    <source>
        <dbReference type="ARBA" id="ARBA00023136"/>
    </source>
</evidence>
<evidence type="ECO:0000256" key="2">
    <source>
        <dbReference type="ARBA" id="ARBA00022729"/>
    </source>
</evidence>
<protein>
    <submittedName>
        <fullName evidence="8">Extracellular solute-binding protein</fullName>
    </submittedName>
</protein>
<evidence type="ECO:0000256" key="7">
    <source>
        <dbReference type="SAM" id="SignalP"/>
    </source>
</evidence>